<keyword evidence="2" id="KW-1185">Reference proteome</keyword>
<organism evidence="1 2">
    <name type="scientific">Radiobacillus deserti</name>
    <dbReference type="NCBI Taxonomy" id="2594883"/>
    <lineage>
        <taxon>Bacteria</taxon>
        <taxon>Bacillati</taxon>
        <taxon>Bacillota</taxon>
        <taxon>Bacilli</taxon>
        <taxon>Bacillales</taxon>
        <taxon>Bacillaceae</taxon>
        <taxon>Radiobacillus</taxon>
    </lineage>
</organism>
<reference evidence="1 2" key="1">
    <citation type="submission" date="2019-07" db="EMBL/GenBank/DDBJ databases">
        <authorList>
            <person name="Li J."/>
        </authorList>
    </citation>
    <scope>NUCLEOTIDE SEQUENCE [LARGE SCALE GENOMIC DNA]</scope>
    <source>
        <strain evidence="1 2">TKL69</strain>
    </source>
</reference>
<evidence type="ECO:0008006" key="3">
    <source>
        <dbReference type="Google" id="ProtNLM"/>
    </source>
</evidence>
<sequence length="87" mass="9294">MVLGYENENYPIVVGGVSVNNVDGNGSINFGETVFQSAHAPAKLNFNGQVYGQNNIIHIQPMGSPIYDPDLFDNNLPVGASPMGLED</sequence>
<dbReference type="Proteomes" id="UP000315215">
    <property type="component" value="Chromosome"/>
</dbReference>
<gene>
    <name evidence="1" type="ORF">FN924_05360</name>
</gene>
<dbReference type="KEGG" id="aqt:FN924_05360"/>
<evidence type="ECO:0000313" key="2">
    <source>
        <dbReference type="Proteomes" id="UP000315215"/>
    </source>
</evidence>
<dbReference type="EMBL" id="CP041666">
    <property type="protein sequence ID" value="QDP39655.1"/>
    <property type="molecule type" value="Genomic_DNA"/>
</dbReference>
<evidence type="ECO:0000313" key="1">
    <source>
        <dbReference type="EMBL" id="QDP39655.1"/>
    </source>
</evidence>
<dbReference type="OrthoDB" id="2876629at2"/>
<dbReference type="AlphaFoldDB" id="A0A516KE29"/>
<accession>A0A516KE29</accession>
<name>A0A516KE29_9BACI</name>
<dbReference type="RefSeq" id="WP_143892456.1">
    <property type="nucleotide sequence ID" value="NZ_CP041666.1"/>
</dbReference>
<proteinExistence type="predicted"/>
<protein>
    <recommendedName>
        <fullName evidence="3">Spore germination protein</fullName>
    </recommendedName>
</protein>
<dbReference type="Pfam" id="PF10676">
    <property type="entry name" value="gerPA"/>
    <property type="match status" value="1"/>
</dbReference>
<dbReference type="InterPro" id="IPR019618">
    <property type="entry name" value="Spore_germination_GerPA"/>
</dbReference>